<evidence type="ECO:0000313" key="3">
    <source>
        <dbReference type="Proteomes" id="UP000054537"/>
    </source>
</evidence>
<dbReference type="OrthoDB" id="3277292at2"/>
<dbReference type="RefSeq" id="WP_043527404.1">
    <property type="nucleotide sequence ID" value="NZ_BAABKU010000031.1"/>
</dbReference>
<protein>
    <submittedName>
        <fullName evidence="2">Uncharacterized protein</fullName>
    </submittedName>
</protein>
<name>A0A0A6UM98_ACTUT</name>
<keyword evidence="3" id="KW-1185">Reference proteome</keyword>
<comment type="caution">
    <text evidence="2">The sequence shown here is derived from an EMBL/GenBank/DDBJ whole genome shotgun (WGS) entry which is preliminary data.</text>
</comment>
<dbReference type="EMBL" id="JRTT01000027">
    <property type="protein sequence ID" value="KHD75429.1"/>
    <property type="molecule type" value="Genomic_DNA"/>
</dbReference>
<sequence>MMDTDTAPLSDDPPDLDAETDIGTYQDIETYSPVHAGRDVDQSRHSVHVARDQYVDSTVIFQQVTAAVTSILKKRHTTAETLAEQLRRYRPPDGLQEMTSRLATDRVLVLLCPAEVRRCGQRAAAAYLVHRINESAPSGEALDLQEFEDEEMELEETARSAADVALYFDFAAQGSSPATADRLRQLSVLEPELAAAGCVAIMAISDDHAEEAHKQFPRRVHTLRRTPPETVFRAQANRLPPAIVDDLVSDERITRHLKDAWPPHATWLAKLAAQAHASGITDVGGIIGHIDGALSNWREQAREQLHKHLPGPTRALLLATALLEGCEPLTIVAARDLLLQASRYPVDQVNVLEGTDVVTELQSLDEDLLQAGTTRFKRAGFGSALLNLAWREYPKLQPVLLNWIDRIPSIILGQSATDLDGLTRSVVALAAHDGSGQIAVQVAQRWTNVSARFHSARRGATVLVLRAACLHPRIGHDMRRRTYEKSYYRSQSPRFRAALAEAIGWFDISHQAAAMTRLKHLARGPEEEVTTAVEQAVIRLAGEMDLAQLLRYLTEWFSDDDPRRAEVAAAAAARAMATPGTLRARSGSAADSVAFWRKSMDCLPSETVAGLIRSLLRFADAFPGERDTSIQVLCDAAGTDLRRIGQLFYATRPADQDPAVDGPLNDLFQQVRLQLDEMLPASWAGEEEDR</sequence>
<proteinExistence type="predicted"/>
<dbReference type="AlphaFoldDB" id="A0A0A6UM98"/>
<evidence type="ECO:0000256" key="1">
    <source>
        <dbReference type="SAM" id="MobiDB-lite"/>
    </source>
</evidence>
<dbReference type="STRING" id="1869.MB27_22635"/>
<dbReference type="eggNOG" id="ENOG50349D1">
    <property type="taxonomic scope" value="Bacteria"/>
</dbReference>
<feature type="region of interest" description="Disordered" evidence="1">
    <location>
        <begin position="1"/>
        <end position="20"/>
    </location>
</feature>
<dbReference type="Proteomes" id="UP000054537">
    <property type="component" value="Unassembled WGS sequence"/>
</dbReference>
<gene>
    <name evidence="2" type="ORF">MB27_22635</name>
</gene>
<evidence type="ECO:0000313" key="2">
    <source>
        <dbReference type="EMBL" id="KHD75429.1"/>
    </source>
</evidence>
<accession>A0A0A6UM98</accession>
<feature type="compositionally biased region" description="Low complexity" evidence="1">
    <location>
        <begin position="1"/>
        <end position="10"/>
    </location>
</feature>
<organism evidence="2 3">
    <name type="scientific">Actinoplanes utahensis</name>
    <dbReference type="NCBI Taxonomy" id="1869"/>
    <lineage>
        <taxon>Bacteria</taxon>
        <taxon>Bacillati</taxon>
        <taxon>Actinomycetota</taxon>
        <taxon>Actinomycetes</taxon>
        <taxon>Micromonosporales</taxon>
        <taxon>Micromonosporaceae</taxon>
        <taxon>Actinoplanes</taxon>
    </lineage>
</organism>
<reference evidence="2 3" key="1">
    <citation type="submission" date="2014-10" db="EMBL/GenBank/DDBJ databases">
        <title>Draft genome sequence of Actinoplanes utahensis NRRL 12052.</title>
        <authorList>
            <person name="Velasco-Bucheli B."/>
            <person name="del Cerro C."/>
            <person name="Hormigo D."/>
            <person name="Garcia J.L."/>
            <person name="Acebal C."/>
            <person name="Arroyo M."/>
            <person name="de la Mata I."/>
        </authorList>
    </citation>
    <scope>NUCLEOTIDE SEQUENCE [LARGE SCALE GENOMIC DNA]</scope>
    <source>
        <strain evidence="2 3">NRRL 12052</strain>
    </source>
</reference>